<evidence type="ECO:0008006" key="3">
    <source>
        <dbReference type="Google" id="ProtNLM"/>
    </source>
</evidence>
<protein>
    <recommendedName>
        <fullName evidence="3">GNAT family N-acetyltransferase</fullName>
    </recommendedName>
</protein>
<gene>
    <name evidence="1" type="ORF">GCM10009093_09940</name>
</gene>
<organism evidence="1 2">
    <name type="scientific">Brevundimonas terrae</name>
    <dbReference type="NCBI Taxonomy" id="363631"/>
    <lineage>
        <taxon>Bacteria</taxon>
        <taxon>Pseudomonadati</taxon>
        <taxon>Pseudomonadota</taxon>
        <taxon>Alphaproteobacteria</taxon>
        <taxon>Caulobacterales</taxon>
        <taxon>Caulobacteraceae</taxon>
        <taxon>Brevundimonas</taxon>
    </lineage>
</organism>
<evidence type="ECO:0000313" key="1">
    <source>
        <dbReference type="EMBL" id="GAA0385049.1"/>
    </source>
</evidence>
<dbReference type="SUPFAM" id="SSF55729">
    <property type="entry name" value="Acyl-CoA N-acyltransferases (Nat)"/>
    <property type="match status" value="1"/>
</dbReference>
<proteinExistence type="predicted"/>
<reference evidence="1 2" key="1">
    <citation type="journal article" date="2019" name="Int. J. Syst. Evol. Microbiol.">
        <title>The Global Catalogue of Microorganisms (GCM) 10K type strain sequencing project: providing services to taxonomists for standard genome sequencing and annotation.</title>
        <authorList>
            <consortium name="The Broad Institute Genomics Platform"/>
            <consortium name="The Broad Institute Genome Sequencing Center for Infectious Disease"/>
            <person name="Wu L."/>
            <person name="Ma J."/>
        </authorList>
    </citation>
    <scope>NUCLEOTIDE SEQUENCE [LARGE SCALE GENOMIC DNA]</scope>
    <source>
        <strain evidence="1 2">JCM 13476</strain>
    </source>
</reference>
<sequence>MAVRPFDLTDIDGVNALHTDINWPAPSTAYWHWLASNPARGPSPMGWVIDNDGRIDGFLGNFRQTYFRDSVTFDAATSHSIIVSPRAKGSLRELIQPFLAQPDLFAVTILNANDIGSPIYRHYGLQPLASPAHDVKLAWILTPHSVLVAKALRSVAMRMPALYPLLGERFLPRPRPLFDPRRVAWPVGVRVIEDLSDNAAFGTFWRQLKEDGALVAGRSPAILRWRLAMPDLTARPLLLGYYDEQGLCAYAMAQLSKFGPLEVVTLEIIDLVAIERAPDTAIPTLIRALKLAARKMQAAKLRLPLVSAKTHAALGYKAGLAHNEGGWGHAFAHFNAPEAGFKDWQPTPFEGSYSFTLRQPPAQ</sequence>
<dbReference type="RefSeq" id="WP_167174334.1">
    <property type="nucleotide sequence ID" value="NZ_BAAAEJ010000003.1"/>
</dbReference>
<keyword evidence="2" id="KW-1185">Reference proteome</keyword>
<comment type="caution">
    <text evidence="1">The sequence shown here is derived from an EMBL/GenBank/DDBJ whole genome shotgun (WGS) entry which is preliminary data.</text>
</comment>
<dbReference type="EMBL" id="BAAAEJ010000003">
    <property type="protein sequence ID" value="GAA0385049.1"/>
    <property type="molecule type" value="Genomic_DNA"/>
</dbReference>
<name>A0ABN0Y6L6_9CAUL</name>
<dbReference type="InterPro" id="IPR016181">
    <property type="entry name" value="Acyl_CoA_acyltransferase"/>
</dbReference>
<evidence type="ECO:0000313" key="2">
    <source>
        <dbReference type="Proteomes" id="UP001500791"/>
    </source>
</evidence>
<accession>A0ABN0Y6L6</accession>
<dbReference type="Proteomes" id="UP001500791">
    <property type="component" value="Unassembled WGS sequence"/>
</dbReference>